<reference evidence="1" key="1">
    <citation type="submission" date="2021-02" db="EMBL/GenBank/DDBJ databases">
        <authorList>
            <person name="Dougan E. K."/>
            <person name="Rhodes N."/>
            <person name="Thang M."/>
            <person name="Chan C."/>
        </authorList>
    </citation>
    <scope>NUCLEOTIDE SEQUENCE</scope>
</reference>
<evidence type="ECO:0000313" key="1">
    <source>
        <dbReference type="EMBL" id="CAE8652566.1"/>
    </source>
</evidence>
<organism evidence="1 2">
    <name type="scientific">Polarella glacialis</name>
    <name type="common">Dinoflagellate</name>
    <dbReference type="NCBI Taxonomy" id="89957"/>
    <lineage>
        <taxon>Eukaryota</taxon>
        <taxon>Sar</taxon>
        <taxon>Alveolata</taxon>
        <taxon>Dinophyceae</taxon>
        <taxon>Suessiales</taxon>
        <taxon>Suessiaceae</taxon>
        <taxon>Polarella</taxon>
    </lineage>
</organism>
<gene>
    <name evidence="1" type="ORF">PGLA2088_LOCUS9791</name>
</gene>
<evidence type="ECO:0000313" key="2">
    <source>
        <dbReference type="Proteomes" id="UP000626109"/>
    </source>
</evidence>
<name>A0A813ILP0_POLGL</name>
<dbReference type="EMBL" id="CAJNNW010010900">
    <property type="protein sequence ID" value="CAE8652566.1"/>
    <property type="molecule type" value="Genomic_DNA"/>
</dbReference>
<accession>A0A813ILP0</accession>
<dbReference type="Proteomes" id="UP000626109">
    <property type="component" value="Unassembled WGS sequence"/>
</dbReference>
<comment type="caution">
    <text evidence="1">The sequence shown here is derived from an EMBL/GenBank/DDBJ whole genome shotgun (WGS) entry which is preliminary data.</text>
</comment>
<proteinExistence type="predicted"/>
<feature type="non-terminal residue" evidence="1">
    <location>
        <position position="95"/>
    </location>
</feature>
<sequence>MALRRRQQKLLGFGARWQTADPTASLSRAREVSQALASLQEAYEQQRRLQDEGAAECSAVYDAVRRQAVLTRRRGQVIESFGRREAGEWVLEQEE</sequence>
<dbReference type="AlphaFoldDB" id="A0A813ILP0"/>
<protein>
    <submittedName>
        <fullName evidence="1">Uncharacterized protein</fullName>
    </submittedName>
</protein>